<dbReference type="GO" id="GO:0016020">
    <property type="term" value="C:membrane"/>
    <property type="evidence" value="ECO:0007669"/>
    <property type="project" value="InterPro"/>
</dbReference>
<accession>R4KH98</accession>
<feature type="transmembrane region" description="Helical" evidence="8">
    <location>
        <begin position="44"/>
        <end position="69"/>
    </location>
</feature>
<evidence type="ECO:0000313" key="10">
    <source>
        <dbReference type="Proteomes" id="UP000013520"/>
    </source>
</evidence>
<sequence length="200" mass="22034">MSIHTWSIALAEHICGELNNQKGGPSKAVVAYGLEIIIEALIKIIAFILVPFALGILKPFLIAYFTAGILKLSSGGYHCSAYYRCLITTLLVFSAIAFLAIYLPQNIPAFEITVASLLIALVVFIKLVPVDVPEKPIISAKRRKVLRILSMLKLIALFMVLVIYQPGHDVMLAICLSVLFHVFTLTMPGRGLLNWLDNII</sequence>
<dbReference type="STRING" id="767817.Desgi_1518"/>
<feature type="transmembrane region" description="Helical" evidence="8">
    <location>
        <begin position="170"/>
        <end position="193"/>
    </location>
</feature>
<keyword evidence="6 8" id="KW-1133">Transmembrane helix</keyword>
<evidence type="ECO:0000256" key="6">
    <source>
        <dbReference type="ARBA" id="ARBA00022989"/>
    </source>
</evidence>
<gene>
    <name evidence="9" type="ORF">Desgi_1518</name>
</gene>
<dbReference type="Pfam" id="PF04647">
    <property type="entry name" value="AgrB"/>
    <property type="match status" value="1"/>
</dbReference>
<dbReference type="OrthoDB" id="2854767at2"/>
<dbReference type="Proteomes" id="UP000013520">
    <property type="component" value="Chromosome"/>
</dbReference>
<protein>
    <submittedName>
        <fullName evidence="9">Protein possibly involved in post-translational modification of quorum-sensing peptides</fullName>
    </submittedName>
</protein>
<keyword evidence="10" id="KW-1185">Reference proteome</keyword>
<dbReference type="EMBL" id="CP003273">
    <property type="protein sequence ID" value="AGL01002.1"/>
    <property type="molecule type" value="Genomic_DNA"/>
</dbReference>
<dbReference type="GO" id="GO:0006508">
    <property type="term" value="P:proteolysis"/>
    <property type="evidence" value="ECO:0007669"/>
    <property type="project" value="UniProtKB-KW"/>
</dbReference>
<evidence type="ECO:0000256" key="4">
    <source>
        <dbReference type="ARBA" id="ARBA00022692"/>
    </source>
</evidence>
<evidence type="ECO:0000256" key="3">
    <source>
        <dbReference type="ARBA" id="ARBA00022670"/>
    </source>
</evidence>
<organism evidence="9 10">
    <name type="scientific">Desulfoscipio gibsoniae DSM 7213</name>
    <dbReference type="NCBI Taxonomy" id="767817"/>
    <lineage>
        <taxon>Bacteria</taxon>
        <taxon>Bacillati</taxon>
        <taxon>Bacillota</taxon>
        <taxon>Clostridia</taxon>
        <taxon>Eubacteriales</taxon>
        <taxon>Desulfallaceae</taxon>
        <taxon>Desulfoscipio</taxon>
    </lineage>
</organism>
<dbReference type="GO" id="GO:0008233">
    <property type="term" value="F:peptidase activity"/>
    <property type="evidence" value="ECO:0007669"/>
    <property type="project" value="UniProtKB-KW"/>
</dbReference>
<dbReference type="SMART" id="SM00793">
    <property type="entry name" value="AgrB"/>
    <property type="match status" value="1"/>
</dbReference>
<evidence type="ECO:0000256" key="8">
    <source>
        <dbReference type="SAM" id="Phobius"/>
    </source>
</evidence>
<proteinExistence type="predicted"/>
<dbReference type="eggNOG" id="COG4512">
    <property type="taxonomic scope" value="Bacteria"/>
</dbReference>
<keyword evidence="1" id="KW-1003">Cell membrane</keyword>
<keyword evidence="7 8" id="KW-0472">Membrane</keyword>
<dbReference type="GO" id="GO:0009372">
    <property type="term" value="P:quorum sensing"/>
    <property type="evidence" value="ECO:0007669"/>
    <property type="project" value="UniProtKB-KW"/>
</dbReference>
<reference evidence="9 10" key="1">
    <citation type="submission" date="2012-01" db="EMBL/GenBank/DDBJ databases">
        <title>Complete sequence of Desulfotomaculum gibsoniae DSM 7213.</title>
        <authorList>
            <consortium name="US DOE Joint Genome Institute"/>
            <person name="Lucas S."/>
            <person name="Han J."/>
            <person name="Lapidus A."/>
            <person name="Cheng J.-F."/>
            <person name="Goodwin L."/>
            <person name="Pitluck S."/>
            <person name="Peters L."/>
            <person name="Ovchinnikova G."/>
            <person name="Teshima H."/>
            <person name="Detter J.C."/>
            <person name="Han C."/>
            <person name="Tapia R."/>
            <person name="Land M."/>
            <person name="Hauser L."/>
            <person name="Kyrpides N."/>
            <person name="Ivanova N."/>
            <person name="Pagani I."/>
            <person name="Parshina S."/>
            <person name="Plugge C."/>
            <person name="Muyzer G."/>
            <person name="Kuever J."/>
            <person name="Ivanova A."/>
            <person name="Nazina T."/>
            <person name="Klenk H.-P."/>
            <person name="Brambilla E."/>
            <person name="Spring S."/>
            <person name="Stams A.F."/>
            <person name="Woyke T."/>
        </authorList>
    </citation>
    <scope>NUCLEOTIDE SEQUENCE [LARGE SCALE GENOMIC DNA]</scope>
    <source>
        <strain evidence="9 10">DSM 7213</strain>
    </source>
</reference>
<feature type="transmembrane region" description="Helical" evidence="8">
    <location>
        <begin position="145"/>
        <end position="164"/>
    </location>
</feature>
<evidence type="ECO:0000256" key="7">
    <source>
        <dbReference type="ARBA" id="ARBA00023136"/>
    </source>
</evidence>
<name>R4KH98_9FIRM</name>
<evidence type="ECO:0000256" key="1">
    <source>
        <dbReference type="ARBA" id="ARBA00022475"/>
    </source>
</evidence>
<keyword evidence="5" id="KW-0378">Hydrolase</keyword>
<keyword evidence="2" id="KW-0673">Quorum sensing</keyword>
<feature type="transmembrane region" description="Helical" evidence="8">
    <location>
        <begin position="107"/>
        <end position="125"/>
    </location>
</feature>
<feature type="transmembrane region" description="Helical" evidence="8">
    <location>
        <begin position="81"/>
        <end position="101"/>
    </location>
</feature>
<evidence type="ECO:0000256" key="2">
    <source>
        <dbReference type="ARBA" id="ARBA00022654"/>
    </source>
</evidence>
<dbReference type="AlphaFoldDB" id="R4KH98"/>
<dbReference type="InterPro" id="IPR006741">
    <property type="entry name" value="AgrB"/>
</dbReference>
<dbReference type="KEGG" id="dgi:Desgi_1518"/>
<evidence type="ECO:0000256" key="5">
    <source>
        <dbReference type="ARBA" id="ARBA00022801"/>
    </source>
</evidence>
<evidence type="ECO:0000313" key="9">
    <source>
        <dbReference type="EMBL" id="AGL01002.1"/>
    </source>
</evidence>
<keyword evidence="3" id="KW-0645">Protease</keyword>
<keyword evidence="4 8" id="KW-0812">Transmembrane</keyword>
<dbReference type="RefSeq" id="WP_006522798.1">
    <property type="nucleotide sequence ID" value="NC_021184.1"/>
</dbReference>
<dbReference type="HOGENOM" id="CLU_098969_0_0_9"/>